<proteinExistence type="predicted"/>
<sequence>MKKALLVTDGMHNISNAFDFISRMHAVSPLMLAGAFLAQMDVANTWTYAFPEGAIYSPPIDDDEVAIIDGNIEDFKHRCDARGIRYRVHRELYKEALPTLRLESRFADILFMCSQDYYNSLSNNVPSDYMRDILHDVECPVVLVPEQAHYPESIVLAYDGSRSAAYAIRSFANLCPQWTKLPAFLVYTTRDKPDEIPFQEYAMELAHAHFPQLSTYRLTGESGDDFSDWLSRRENPILVTGAFGRSGLSQLFRRSFAAAVVANKKIPVFIAHQ</sequence>
<evidence type="ECO:0008006" key="3">
    <source>
        <dbReference type="Google" id="ProtNLM"/>
    </source>
</evidence>
<gene>
    <name evidence="1" type="ORF">DCC81_10065</name>
</gene>
<dbReference type="Proteomes" id="UP000244450">
    <property type="component" value="Unassembled WGS sequence"/>
</dbReference>
<evidence type="ECO:0000313" key="2">
    <source>
        <dbReference type="Proteomes" id="UP000244450"/>
    </source>
</evidence>
<dbReference type="SUPFAM" id="SSF52402">
    <property type="entry name" value="Adenine nucleotide alpha hydrolases-like"/>
    <property type="match status" value="1"/>
</dbReference>
<organism evidence="1 2">
    <name type="scientific">Chitinophaga parva</name>
    <dbReference type="NCBI Taxonomy" id="2169414"/>
    <lineage>
        <taxon>Bacteria</taxon>
        <taxon>Pseudomonadati</taxon>
        <taxon>Bacteroidota</taxon>
        <taxon>Chitinophagia</taxon>
        <taxon>Chitinophagales</taxon>
        <taxon>Chitinophagaceae</taxon>
        <taxon>Chitinophaga</taxon>
    </lineage>
</organism>
<dbReference type="RefSeq" id="WP_108686398.1">
    <property type="nucleotide sequence ID" value="NZ_QCYK01000001.1"/>
</dbReference>
<evidence type="ECO:0000313" key="1">
    <source>
        <dbReference type="EMBL" id="PUZ29760.1"/>
    </source>
</evidence>
<dbReference type="AlphaFoldDB" id="A0A2T7BQ39"/>
<keyword evidence="2" id="KW-1185">Reference proteome</keyword>
<reference evidence="1 2" key="1">
    <citation type="submission" date="2018-04" db="EMBL/GenBank/DDBJ databases">
        <title>Chitinophaga fuyangensis sp. nov., isolated from soil in a chemical factory.</title>
        <authorList>
            <person name="Chen K."/>
        </authorList>
    </citation>
    <scope>NUCLEOTIDE SEQUENCE [LARGE SCALE GENOMIC DNA]</scope>
    <source>
        <strain evidence="1 2">LY-1</strain>
    </source>
</reference>
<name>A0A2T7BQ39_9BACT</name>
<comment type="caution">
    <text evidence="1">The sequence shown here is derived from an EMBL/GenBank/DDBJ whole genome shotgun (WGS) entry which is preliminary data.</text>
</comment>
<dbReference type="OrthoDB" id="659195at2"/>
<protein>
    <recommendedName>
        <fullName evidence="3">UspA domain-containing protein</fullName>
    </recommendedName>
</protein>
<dbReference type="EMBL" id="QCYK01000001">
    <property type="protein sequence ID" value="PUZ29760.1"/>
    <property type="molecule type" value="Genomic_DNA"/>
</dbReference>
<dbReference type="Gene3D" id="3.40.50.12370">
    <property type="match status" value="1"/>
</dbReference>
<accession>A0A2T7BQ39</accession>